<dbReference type="Gene3D" id="3.40.50.300">
    <property type="entry name" value="P-loop containing nucleotide triphosphate hydrolases"/>
    <property type="match status" value="1"/>
</dbReference>
<protein>
    <submittedName>
        <fullName evidence="10">ATP-dependent Zn protease</fullName>
    </submittedName>
</protein>
<dbReference type="GO" id="GO:0016887">
    <property type="term" value="F:ATP hydrolysis activity"/>
    <property type="evidence" value="ECO:0007669"/>
    <property type="project" value="InterPro"/>
</dbReference>
<keyword evidence="5" id="KW-0378">Hydrolase</keyword>
<comment type="cofactor">
    <cofactor evidence="1">
        <name>Zn(2+)</name>
        <dbReference type="ChEBI" id="CHEBI:29105"/>
    </cofactor>
</comment>
<dbReference type="PANTHER" id="PTHR23076">
    <property type="entry name" value="METALLOPROTEASE M41 FTSH"/>
    <property type="match status" value="1"/>
</dbReference>
<evidence type="ECO:0000313" key="11">
    <source>
        <dbReference type="Proteomes" id="UP000293638"/>
    </source>
</evidence>
<feature type="transmembrane region" description="Helical" evidence="8">
    <location>
        <begin position="58"/>
        <end position="77"/>
    </location>
</feature>
<keyword evidence="7" id="KW-0482">Metalloprotease</keyword>
<feature type="transmembrane region" description="Helical" evidence="8">
    <location>
        <begin position="27"/>
        <end position="43"/>
    </location>
</feature>
<dbReference type="InterPro" id="IPR003959">
    <property type="entry name" value="ATPase_AAA_core"/>
</dbReference>
<gene>
    <name evidence="10" type="ORF">EV189_2692</name>
</gene>
<evidence type="ECO:0000256" key="3">
    <source>
        <dbReference type="ARBA" id="ARBA00022670"/>
    </source>
</evidence>
<evidence type="ECO:0000256" key="1">
    <source>
        <dbReference type="ARBA" id="ARBA00001947"/>
    </source>
</evidence>
<dbReference type="SUPFAM" id="SSF52540">
    <property type="entry name" value="P-loop containing nucleoside triphosphate hydrolases"/>
    <property type="match status" value="1"/>
</dbReference>
<evidence type="ECO:0000256" key="5">
    <source>
        <dbReference type="ARBA" id="ARBA00022801"/>
    </source>
</evidence>
<reference evidence="10 11" key="1">
    <citation type="submission" date="2019-02" db="EMBL/GenBank/DDBJ databases">
        <title>Genomic Encyclopedia of Type Strains, Phase IV (KMG-IV): sequencing the most valuable type-strain genomes for metagenomic binning, comparative biology and taxonomic classification.</title>
        <authorList>
            <person name="Goeker M."/>
        </authorList>
    </citation>
    <scope>NUCLEOTIDE SEQUENCE [LARGE SCALE GENOMIC DNA]</scope>
    <source>
        <strain evidence="10 11">DSM 45622</strain>
    </source>
</reference>
<dbReference type="OrthoDB" id="9809379at2"/>
<dbReference type="Pfam" id="PF00004">
    <property type="entry name" value="AAA"/>
    <property type="match status" value="2"/>
</dbReference>
<dbReference type="PRINTS" id="PR00830">
    <property type="entry name" value="ENDOLAPTASE"/>
</dbReference>
<keyword evidence="8" id="KW-0812">Transmembrane</keyword>
<dbReference type="EMBL" id="SGXD01000003">
    <property type="protein sequence ID" value="RZS87267.1"/>
    <property type="molecule type" value="Genomic_DNA"/>
</dbReference>
<dbReference type="RefSeq" id="WP_130493407.1">
    <property type="nucleotide sequence ID" value="NZ_SGXD01000003.1"/>
</dbReference>
<dbReference type="GO" id="GO:0005886">
    <property type="term" value="C:plasma membrane"/>
    <property type="evidence" value="ECO:0007669"/>
    <property type="project" value="TreeGrafter"/>
</dbReference>
<sequence length="644" mass="68853">MAQPLANEVLGGVDVLRDREVLRMRRLRRILLVLLPVLAWVLWRDLSGDPLSFGLPQVDWTLAGIVVYPLVLIGLALSQMRMGGRSPHQLVPPERIGLTFDDVVGIDPIKAEVERTLQLFLAHKQFSAVMGGRTRRGLLLEGPPGTGKTYTAKALAAEAGVPFLFATATTFISGLQGASQRKVRQYFRALRKAARKHGGAIGFIDEIDAIALSRHGVVSGASVSSAPVSSASVSSASVSSASVQCCGGLEGLPMAVAASTVVSGFSGGGDAQHVVNELLVQLQSFDEPTGWERAKTWLAAQVNLLLPEDRRIEVRVSPAPNVLLVASTNRAELLDPALLRPGRFDQRLSFDLPTKRGRRELVEFFLRSKAHDEGMATDETREALAAITTGYSPASLEGLLDEALVQALQQGRTAMTWQDVERARMLLEVGVAQPVDYTAAEAELIATHEAGHATVAWLVAPHRRLEILTIIKRRSALGLLAHGDREDVFTRSRAELAGLVQIAFGGQVAEELFFDEVSTGPSGDLQYATGIAAQMVGSAGMAGSLLSLTGKGSSLVESVLGDGEARARAEELLQEQKAVVRDLLEANRHLVAALRDALLSRHELIGTEITDVLEGAAQAGVVGGAPVAGQLEIDLRDGARQRTE</sequence>
<dbReference type="Proteomes" id="UP000293638">
    <property type="component" value="Unassembled WGS sequence"/>
</dbReference>
<dbReference type="GO" id="GO:0046872">
    <property type="term" value="F:metal ion binding"/>
    <property type="evidence" value="ECO:0007669"/>
    <property type="project" value="UniProtKB-KW"/>
</dbReference>
<dbReference type="InterPro" id="IPR000642">
    <property type="entry name" value="Peptidase_M41"/>
</dbReference>
<keyword evidence="11" id="KW-1185">Reference proteome</keyword>
<dbReference type="Pfam" id="PF01434">
    <property type="entry name" value="Peptidase_M41"/>
    <property type="match status" value="1"/>
</dbReference>
<evidence type="ECO:0000256" key="7">
    <source>
        <dbReference type="ARBA" id="ARBA00023049"/>
    </source>
</evidence>
<dbReference type="SUPFAM" id="SSF140990">
    <property type="entry name" value="FtsH protease domain-like"/>
    <property type="match status" value="1"/>
</dbReference>
<dbReference type="GO" id="GO:0005524">
    <property type="term" value="F:ATP binding"/>
    <property type="evidence" value="ECO:0007669"/>
    <property type="project" value="InterPro"/>
</dbReference>
<comment type="caution">
    <text evidence="10">The sequence shown here is derived from an EMBL/GenBank/DDBJ whole genome shotgun (WGS) entry which is preliminary data.</text>
</comment>
<organism evidence="10 11">
    <name type="scientific">Motilibacter rhizosphaerae</name>
    <dbReference type="NCBI Taxonomy" id="598652"/>
    <lineage>
        <taxon>Bacteria</taxon>
        <taxon>Bacillati</taxon>
        <taxon>Actinomycetota</taxon>
        <taxon>Actinomycetes</taxon>
        <taxon>Motilibacterales</taxon>
        <taxon>Motilibacteraceae</taxon>
        <taxon>Motilibacter</taxon>
    </lineage>
</organism>
<dbReference type="Gene3D" id="1.10.8.60">
    <property type="match status" value="1"/>
</dbReference>
<name>A0A4V2F4D9_9ACTN</name>
<evidence type="ECO:0000256" key="8">
    <source>
        <dbReference type="SAM" id="Phobius"/>
    </source>
</evidence>
<evidence type="ECO:0000259" key="9">
    <source>
        <dbReference type="SMART" id="SM00382"/>
    </source>
</evidence>
<proteinExistence type="inferred from homology"/>
<dbReference type="GO" id="GO:0004222">
    <property type="term" value="F:metalloendopeptidase activity"/>
    <property type="evidence" value="ECO:0007669"/>
    <property type="project" value="InterPro"/>
</dbReference>
<dbReference type="InterPro" id="IPR041569">
    <property type="entry name" value="AAA_lid_3"/>
</dbReference>
<comment type="similarity">
    <text evidence="2">In the C-terminal section; belongs to the peptidase M41 family.</text>
</comment>
<dbReference type="Gene3D" id="1.20.58.760">
    <property type="entry name" value="Peptidase M41"/>
    <property type="match status" value="1"/>
</dbReference>
<feature type="domain" description="AAA+ ATPase" evidence="9">
    <location>
        <begin position="134"/>
        <end position="354"/>
    </location>
</feature>
<evidence type="ECO:0000313" key="10">
    <source>
        <dbReference type="EMBL" id="RZS87267.1"/>
    </source>
</evidence>
<accession>A0A4V2F4D9</accession>
<dbReference type="GO" id="GO:0030163">
    <property type="term" value="P:protein catabolic process"/>
    <property type="evidence" value="ECO:0007669"/>
    <property type="project" value="TreeGrafter"/>
</dbReference>
<evidence type="ECO:0000256" key="2">
    <source>
        <dbReference type="ARBA" id="ARBA00010044"/>
    </source>
</evidence>
<dbReference type="InterPro" id="IPR003593">
    <property type="entry name" value="AAA+_ATPase"/>
</dbReference>
<keyword evidence="3 10" id="KW-0645">Protease</keyword>
<dbReference type="Pfam" id="PF17862">
    <property type="entry name" value="AAA_lid_3"/>
    <property type="match status" value="1"/>
</dbReference>
<dbReference type="AlphaFoldDB" id="A0A4V2F4D9"/>
<keyword evidence="8" id="KW-0472">Membrane</keyword>
<dbReference type="SMART" id="SM00382">
    <property type="entry name" value="AAA"/>
    <property type="match status" value="1"/>
</dbReference>
<evidence type="ECO:0000256" key="4">
    <source>
        <dbReference type="ARBA" id="ARBA00022723"/>
    </source>
</evidence>
<dbReference type="InterPro" id="IPR027417">
    <property type="entry name" value="P-loop_NTPase"/>
</dbReference>
<dbReference type="PANTHER" id="PTHR23076:SF97">
    <property type="entry name" value="ATP-DEPENDENT ZINC METALLOPROTEASE YME1L1"/>
    <property type="match status" value="1"/>
</dbReference>
<keyword evidence="6" id="KW-0862">Zinc</keyword>
<dbReference type="InterPro" id="IPR037219">
    <property type="entry name" value="Peptidase_M41-like"/>
</dbReference>
<keyword evidence="8" id="KW-1133">Transmembrane helix</keyword>
<dbReference type="GO" id="GO:0004176">
    <property type="term" value="F:ATP-dependent peptidase activity"/>
    <property type="evidence" value="ECO:0007669"/>
    <property type="project" value="InterPro"/>
</dbReference>
<evidence type="ECO:0000256" key="6">
    <source>
        <dbReference type="ARBA" id="ARBA00022833"/>
    </source>
</evidence>
<keyword evidence="4" id="KW-0479">Metal-binding</keyword>
<dbReference type="GO" id="GO:0006508">
    <property type="term" value="P:proteolysis"/>
    <property type="evidence" value="ECO:0007669"/>
    <property type="project" value="UniProtKB-KW"/>
</dbReference>